<dbReference type="InterPro" id="IPR008794">
    <property type="entry name" value="Pro_racemase_fam"/>
</dbReference>
<evidence type="ECO:0000313" key="4">
    <source>
        <dbReference type="Proteomes" id="UP000460221"/>
    </source>
</evidence>
<dbReference type="PANTHER" id="PTHR33442">
    <property type="entry name" value="TRANS-3-HYDROXY-L-PROLINE DEHYDRATASE"/>
    <property type="match status" value="1"/>
</dbReference>
<comment type="similarity">
    <text evidence="1">Belongs to the proline racemase family.</text>
</comment>
<evidence type="ECO:0000256" key="1">
    <source>
        <dbReference type="ARBA" id="ARBA00007529"/>
    </source>
</evidence>
<protein>
    <recommendedName>
        <fullName evidence="5">Proline racemase</fullName>
    </recommendedName>
</protein>
<dbReference type="Gene3D" id="3.10.310.10">
    <property type="entry name" value="Diaminopimelate Epimerase, Chain A, domain 1"/>
    <property type="match status" value="2"/>
</dbReference>
<comment type="caution">
    <text evidence="3">The sequence shown here is derived from an EMBL/GenBank/DDBJ whole genome shotgun (WGS) entry which is preliminary data.</text>
</comment>
<accession>A0A7K1FL06</accession>
<dbReference type="EMBL" id="WLYK01000001">
    <property type="protein sequence ID" value="MTD13913.1"/>
    <property type="molecule type" value="Genomic_DNA"/>
</dbReference>
<dbReference type="Proteomes" id="UP000460221">
    <property type="component" value="Unassembled WGS sequence"/>
</dbReference>
<dbReference type="Pfam" id="PF05544">
    <property type="entry name" value="Pro_racemase"/>
    <property type="match status" value="1"/>
</dbReference>
<sequence>MALAGRSFDAIEVHAEGEPGRILTTVADLVRGDTMAERLAWCREHLDPLRLLMLHEPRGYPGLCAVLLLPPVRPGSHFGIVVVEQGGFTPMSGSNTICTVTAVLERGLVPVPSGPVGADGVTTTDVVIDTAVGTVTARARTLGAKVLSVTVVNVPAFVVGLDLPLEVPEFGTVPVDVVFGGQFFVQTDVRNLGLALDPDHGRQLARAGAMLKLAALEQFPVSHPESPGAGTINLVMLHTGDRTPGVPDRNTVVLDNGPLRRDDPSTWTGALDRSPCGTGTCGRMAALHARGRLAVGEEFVHHSIIGSRFTGRLTGTTTVGDRPAVLPTITGRGWVTGRSTWELDPTDLFPTGYTVGDLWAPAGS</sequence>
<evidence type="ECO:0000313" key="3">
    <source>
        <dbReference type="EMBL" id="MTD13913.1"/>
    </source>
</evidence>
<feature type="active site" description="Proton acceptor" evidence="2">
    <location>
        <position position="92"/>
    </location>
</feature>
<evidence type="ECO:0008006" key="5">
    <source>
        <dbReference type="Google" id="ProtNLM"/>
    </source>
</evidence>
<evidence type="ECO:0000256" key="2">
    <source>
        <dbReference type="PIRSR" id="PIRSR029792-1"/>
    </source>
</evidence>
<gene>
    <name evidence="3" type="ORF">GIS00_08150</name>
</gene>
<dbReference type="SUPFAM" id="SSF54506">
    <property type="entry name" value="Diaminopimelate epimerase-like"/>
    <property type="match status" value="1"/>
</dbReference>
<feature type="active site" description="Proton donor" evidence="2">
    <location>
        <position position="276"/>
    </location>
</feature>
<dbReference type="SFLD" id="SFLDS00028">
    <property type="entry name" value="Proline_Racemase"/>
    <property type="match status" value="1"/>
</dbReference>
<dbReference type="PIRSF" id="PIRSF029792">
    <property type="entry name" value="Pro_racemase"/>
    <property type="match status" value="1"/>
</dbReference>
<dbReference type="AlphaFoldDB" id="A0A7K1FL06"/>
<dbReference type="PANTHER" id="PTHR33442:SF5">
    <property type="entry name" value="BIFUNCTIONAL TRANS-3-HYDROXY-L-PROLINE DEHYDRATASE_2-EPIMERASE"/>
    <property type="match status" value="1"/>
</dbReference>
<proteinExistence type="inferred from homology"/>
<name>A0A7K1FL06_9ACTN</name>
<keyword evidence="4" id="KW-1185">Reference proteome</keyword>
<reference evidence="3 4" key="1">
    <citation type="submission" date="2019-11" db="EMBL/GenBank/DDBJ databases">
        <authorList>
            <person name="Jiang L.-Q."/>
        </authorList>
    </citation>
    <scope>NUCLEOTIDE SEQUENCE [LARGE SCALE GENOMIC DNA]</scope>
    <source>
        <strain evidence="3 4">YIM 132087</strain>
    </source>
</reference>
<dbReference type="GO" id="GO:0047580">
    <property type="term" value="F:4-hydroxyproline epimerase activity"/>
    <property type="evidence" value="ECO:0007669"/>
    <property type="project" value="TreeGrafter"/>
</dbReference>
<organism evidence="3 4">
    <name type="scientific">Nakamurella alba</name>
    <dbReference type="NCBI Taxonomy" id="2665158"/>
    <lineage>
        <taxon>Bacteria</taxon>
        <taxon>Bacillati</taxon>
        <taxon>Actinomycetota</taxon>
        <taxon>Actinomycetes</taxon>
        <taxon>Nakamurellales</taxon>
        <taxon>Nakamurellaceae</taxon>
        <taxon>Nakamurella</taxon>
    </lineage>
</organism>